<dbReference type="Proteomes" id="UP001523219">
    <property type="component" value="Unassembled WGS sequence"/>
</dbReference>
<evidence type="ECO:0000313" key="3">
    <source>
        <dbReference type="Proteomes" id="UP001523219"/>
    </source>
</evidence>
<evidence type="ECO:0000256" key="1">
    <source>
        <dbReference type="SAM" id="Phobius"/>
    </source>
</evidence>
<keyword evidence="1" id="KW-0812">Transmembrane</keyword>
<proteinExistence type="predicted"/>
<organism evidence="2 3">
    <name type="scientific">Streptomyces macrolidinus</name>
    <dbReference type="NCBI Taxonomy" id="2952607"/>
    <lineage>
        <taxon>Bacteria</taxon>
        <taxon>Bacillati</taxon>
        <taxon>Actinomycetota</taxon>
        <taxon>Actinomycetes</taxon>
        <taxon>Kitasatosporales</taxon>
        <taxon>Streptomycetaceae</taxon>
        <taxon>Streptomyces</taxon>
    </lineage>
</organism>
<keyword evidence="1" id="KW-0472">Membrane</keyword>
<accession>A0ABT0ZE68</accession>
<dbReference type="RefSeq" id="WP_252425191.1">
    <property type="nucleotide sequence ID" value="NZ_JAMWMR010000010.1"/>
</dbReference>
<evidence type="ECO:0000313" key="2">
    <source>
        <dbReference type="EMBL" id="MCN9241885.1"/>
    </source>
</evidence>
<dbReference type="EMBL" id="JAMWMR010000010">
    <property type="protein sequence ID" value="MCN9241885.1"/>
    <property type="molecule type" value="Genomic_DNA"/>
</dbReference>
<name>A0ABT0ZE68_9ACTN</name>
<gene>
    <name evidence="2" type="ORF">NGF19_13970</name>
</gene>
<protein>
    <submittedName>
        <fullName evidence="2">Uncharacterized protein</fullName>
    </submittedName>
</protein>
<comment type="caution">
    <text evidence="2">The sequence shown here is derived from an EMBL/GenBank/DDBJ whole genome shotgun (WGS) entry which is preliminary data.</text>
</comment>
<keyword evidence="3" id="KW-1185">Reference proteome</keyword>
<feature type="transmembrane region" description="Helical" evidence="1">
    <location>
        <begin position="133"/>
        <end position="156"/>
    </location>
</feature>
<keyword evidence="1" id="KW-1133">Transmembrane helix</keyword>
<sequence length="157" mass="17341">MTDQYGTVLVGWTTGTCWKCERVSLPVTWVGPARYAGQDAPIYLCQYCLAAVERRARSYFLEPRSEEPPSVIARPYARPVPLERNPMNTTQQSGQPALQFVTISVSGFGIRARADGRTGLDAWRIIRQRHPRVTWAVGAYALLLAGLVAAVAIHLVA</sequence>
<reference evidence="2 3" key="1">
    <citation type="submission" date="2022-05" db="EMBL/GenBank/DDBJ databases">
        <title>Streptomyces sp. nov. RY43-2 isolated from soil of a peat swamp forest.</title>
        <authorList>
            <person name="Kanchanasin P."/>
            <person name="Tanasupawat S."/>
            <person name="Phongsopitanun W."/>
        </authorList>
    </citation>
    <scope>NUCLEOTIDE SEQUENCE [LARGE SCALE GENOMIC DNA]</scope>
    <source>
        <strain evidence="2 3">RY43-2</strain>
    </source>
</reference>